<organism evidence="2 3">
    <name type="scientific">Ignelater luminosus</name>
    <name type="common">Cucubano</name>
    <name type="synonym">Pyrophorus luminosus</name>
    <dbReference type="NCBI Taxonomy" id="2038154"/>
    <lineage>
        <taxon>Eukaryota</taxon>
        <taxon>Metazoa</taxon>
        <taxon>Ecdysozoa</taxon>
        <taxon>Arthropoda</taxon>
        <taxon>Hexapoda</taxon>
        <taxon>Insecta</taxon>
        <taxon>Pterygota</taxon>
        <taxon>Neoptera</taxon>
        <taxon>Endopterygota</taxon>
        <taxon>Coleoptera</taxon>
        <taxon>Polyphaga</taxon>
        <taxon>Elateriformia</taxon>
        <taxon>Elateroidea</taxon>
        <taxon>Elateridae</taxon>
        <taxon>Agrypninae</taxon>
        <taxon>Pyrophorini</taxon>
        <taxon>Ignelater</taxon>
    </lineage>
</organism>
<feature type="region of interest" description="Disordered" evidence="1">
    <location>
        <begin position="21"/>
        <end position="89"/>
    </location>
</feature>
<evidence type="ECO:0000313" key="2">
    <source>
        <dbReference type="EMBL" id="KAF2879054.1"/>
    </source>
</evidence>
<gene>
    <name evidence="2" type="ORF">ILUMI_27148</name>
</gene>
<dbReference type="Proteomes" id="UP000801492">
    <property type="component" value="Unassembled WGS sequence"/>
</dbReference>
<evidence type="ECO:0000256" key="1">
    <source>
        <dbReference type="SAM" id="MobiDB-lite"/>
    </source>
</evidence>
<dbReference type="EMBL" id="VTPC01091236">
    <property type="protein sequence ID" value="KAF2879054.1"/>
    <property type="molecule type" value="Genomic_DNA"/>
</dbReference>
<feature type="compositionally biased region" description="Polar residues" evidence="1">
    <location>
        <begin position="289"/>
        <end position="302"/>
    </location>
</feature>
<comment type="caution">
    <text evidence="2">The sequence shown here is derived from an EMBL/GenBank/DDBJ whole genome shotgun (WGS) entry which is preliminary data.</text>
</comment>
<protein>
    <submittedName>
        <fullName evidence="2">Uncharacterized protein</fullName>
    </submittedName>
</protein>
<feature type="region of interest" description="Disordered" evidence="1">
    <location>
        <begin position="274"/>
        <end position="306"/>
    </location>
</feature>
<evidence type="ECO:0000313" key="3">
    <source>
        <dbReference type="Proteomes" id="UP000801492"/>
    </source>
</evidence>
<feature type="compositionally biased region" description="Polar residues" evidence="1">
    <location>
        <begin position="45"/>
        <end position="56"/>
    </location>
</feature>
<feature type="compositionally biased region" description="Polar residues" evidence="1">
    <location>
        <begin position="21"/>
        <end position="37"/>
    </location>
</feature>
<dbReference type="OrthoDB" id="10426833at2759"/>
<keyword evidence="3" id="KW-1185">Reference proteome</keyword>
<proteinExistence type="predicted"/>
<sequence length="357" mass="38715">MRDHSRGGGAVVAAAVAVIEQQSLNGGRPFPNTSASGKTRHSLSRSKQVCSSPKGNQSRRKTVSLTNNEVEESLRGREGSKKPSESISPYAFVNAKEKAEGTKSDADEEVQSLLNFTGMGVRRNETRKSHSPTNLHAASKNTSCLEELAPGGNSQFTVGNPLDYIDKIVSDRGDLGLNRVGSTSLRGNIFANTPKNWDVDVVKVNQSNHKIESADHNFEAAVNDFNLTAEDVQNFVSKYNSLKRKNNSSTTEGHKEAIVLRNQYIQGEKLEKLSTGSGYSAGSSDDFGTDSSEIDTSSNTDSDSGREHVINEGLETITEEDRATASSVHSTPGILNIPRSLSTCSRVLFIFSFERIR</sequence>
<accession>A0A8K0C3T2</accession>
<feature type="compositionally biased region" description="Basic and acidic residues" evidence="1">
    <location>
        <begin position="72"/>
        <end position="84"/>
    </location>
</feature>
<name>A0A8K0C3T2_IGNLU</name>
<feature type="compositionally biased region" description="Polar residues" evidence="1">
    <location>
        <begin position="274"/>
        <end position="283"/>
    </location>
</feature>
<dbReference type="AlphaFoldDB" id="A0A8K0C3T2"/>
<reference evidence="2" key="1">
    <citation type="submission" date="2019-08" db="EMBL/GenBank/DDBJ databases">
        <title>The genome of the North American firefly Photinus pyralis.</title>
        <authorList>
            <consortium name="Photinus pyralis genome working group"/>
            <person name="Fallon T.R."/>
            <person name="Sander Lower S.E."/>
            <person name="Weng J.-K."/>
        </authorList>
    </citation>
    <scope>NUCLEOTIDE SEQUENCE</scope>
    <source>
        <strain evidence="2">TRF0915ILg1</strain>
        <tissue evidence="2">Whole body</tissue>
    </source>
</reference>